<comment type="caution">
    <text evidence="2">The sequence shown here is derived from an EMBL/GenBank/DDBJ whole genome shotgun (WGS) entry which is preliminary data.</text>
</comment>
<dbReference type="InterPro" id="IPR001279">
    <property type="entry name" value="Metallo-B-lactamas"/>
</dbReference>
<proteinExistence type="predicted"/>
<organism evidence="2 3">
    <name type="scientific">Candidatus Jacksonbacteria bacterium RIFCSPLOWO2_02_FULL_44_20</name>
    <dbReference type="NCBI Taxonomy" id="1798460"/>
    <lineage>
        <taxon>Bacteria</taxon>
        <taxon>Candidatus Jacksoniibacteriota</taxon>
    </lineage>
</organism>
<dbReference type="InterPro" id="IPR036866">
    <property type="entry name" value="RibonucZ/Hydroxyglut_hydro"/>
</dbReference>
<dbReference type="InterPro" id="IPR035681">
    <property type="entry name" value="ComA-like_MBL"/>
</dbReference>
<sequence length="278" mass="31302">MFKRILALLFAINLILIVIAFSADHERGFIVRFFDVGQGDAIYIRTEKKQDILIDGGPDDTVLSKLGEAMPFYDRDIDILIISHPHADHITGALAVLKQYRVKTVYFSGAEHTTYQYLELLRFLEEQKEIVKVKVDHPINLQLSGETALSFLYPDFDVSSPLAPSFIKNNLNNTSVVVKLTHKGHSALLTGDIGKEVEEYMLLQGVDVSAHLLKIAHQGSRFSSGEPFLRAVHPQFVVIFVGQNNYGHPHAETLDRLRSLGIKFLRTDKEGDIEFSLE</sequence>
<dbReference type="PANTHER" id="PTHR30619">
    <property type="entry name" value="DNA INTERNALIZATION/COMPETENCE PROTEIN COMEC/REC2"/>
    <property type="match status" value="1"/>
</dbReference>
<gene>
    <name evidence="2" type="ORF">A3H61_01060</name>
</gene>
<dbReference type="Gene3D" id="3.60.15.10">
    <property type="entry name" value="Ribonuclease Z/Hydroxyacylglutathione hydrolase-like"/>
    <property type="match status" value="1"/>
</dbReference>
<evidence type="ECO:0000313" key="3">
    <source>
        <dbReference type="Proteomes" id="UP000178315"/>
    </source>
</evidence>
<evidence type="ECO:0000259" key="1">
    <source>
        <dbReference type="SMART" id="SM00849"/>
    </source>
</evidence>
<dbReference type="EMBL" id="MHJU01000033">
    <property type="protein sequence ID" value="OGY72478.1"/>
    <property type="molecule type" value="Genomic_DNA"/>
</dbReference>
<dbReference type="Pfam" id="PF00753">
    <property type="entry name" value="Lactamase_B"/>
    <property type="match status" value="1"/>
</dbReference>
<dbReference type="Proteomes" id="UP000178315">
    <property type="component" value="Unassembled WGS sequence"/>
</dbReference>
<accession>A0A1G2A6H7</accession>
<dbReference type="PANTHER" id="PTHR30619:SF1">
    <property type="entry name" value="RECOMBINATION PROTEIN 2"/>
    <property type="match status" value="1"/>
</dbReference>
<dbReference type="SUPFAM" id="SSF56281">
    <property type="entry name" value="Metallo-hydrolase/oxidoreductase"/>
    <property type="match status" value="1"/>
</dbReference>
<feature type="domain" description="Metallo-beta-lactamase" evidence="1">
    <location>
        <begin position="38"/>
        <end position="243"/>
    </location>
</feature>
<evidence type="ECO:0000313" key="2">
    <source>
        <dbReference type="EMBL" id="OGY72478.1"/>
    </source>
</evidence>
<reference evidence="2 3" key="1">
    <citation type="journal article" date="2016" name="Nat. Commun.">
        <title>Thousands of microbial genomes shed light on interconnected biogeochemical processes in an aquifer system.</title>
        <authorList>
            <person name="Anantharaman K."/>
            <person name="Brown C.T."/>
            <person name="Hug L.A."/>
            <person name="Sharon I."/>
            <person name="Castelle C.J."/>
            <person name="Probst A.J."/>
            <person name="Thomas B.C."/>
            <person name="Singh A."/>
            <person name="Wilkins M.J."/>
            <person name="Karaoz U."/>
            <person name="Brodie E.L."/>
            <person name="Williams K.H."/>
            <person name="Hubbard S.S."/>
            <person name="Banfield J.F."/>
        </authorList>
    </citation>
    <scope>NUCLEOTIDE SEQUENCE [LARGE SCALE GENOMIC DNA]</scope>
</reference>
<dbReference type="SMART" id="SM00849">
    <property type="entry name" value="Lactamase_B"/>
    <property type="match status" value="1"/>
</dbReference>
<dbReference type="InterPro" id="IPR052159">
    <property type="entry name" value="Competence_DNA_uptake"/>
</dbReference>
<dbReference type="AlphaFoldDB" id="A0A1G2A6H7"/>
<name>A0A1G2A6H7_9BACT</name>
<protein>
    <recommendedName>
        <fullName evidence="1">Metallo-beta-lactamase domain-containing protein</fullName>
    </recommendedName>
</protein>
<dbReference type="CDD" id="cd07731">
    <property type="entry name" value="ComA-like_MBL-fold"/>
    <property type="match status" value="1"/>
</dbReference>